<evidence type="ECO:0000256" key="14">
    <source>
        <dbReference type="ARBA" id="ARBA00023158"/>
    </source>
</evidence>
<dbReference type="InterPro" id="IPR038248">
    <property type="entry name" value="Dicer_dimer_sf"/>
</dbReference>
<dbReference type="Pfam" id="PF14709">
    <property type="entry name" value="DND1_DSRM"/>
    <property type="match status" value="1"/>
</dbReference>
<evidence type="ECO:0008006" key="28">
    <source>
        <dbReference type="Google" id="ProtNLM"/>
    </source>
</evidence>
<dbReference type="SUPFAM" id="SSF54768">
    <property type="entry name" value="dsRNA-binding domain-like"/>
    <property type="match status" value="2"/>
</dbReference>
<dbReference type="PANTHER" id="PTHR14950:SF37">
    <property type="entry name" value="ENDORIBONUCLEASE DICER"/>
    <property type="match status" value="1"/>
</dbReference>
<dbReference type="SUPFAM" id="SSF69065">
    <property type="entry name" value="RNase III domain-like"/>
    <property type="match status" value="2"/>
</dbReference>
<dbReference type="SUPFAM" id="SSF101690">
    <property type="entry name" value="PAZ domain"/>
    <property type="match status" value="1"/>
</dbReference>
<comment type="subcellular location">
    <subcellularLocation>
        <location evidence="3">Nucleus</location>
    </subcellularLocation>
</comment>
<dbReference type="Pfam" id="PF00035">
    <property type="entry name" value="dsrm"/>
    <property type="match status" value="1"/>
</dbReference>
<keyword evidence="16" id="KW-0539">Nucleus</keyword>
<dbReference type="Pfam" id="PF03368">
    <property type="entry name" value="Dicer_dimer"/>
    <property type="match status" value="1"/>
</dbReference>
<evidence type="ECO:0000256" key="15">
    <source>
        <dbReference type="ARBA" id="ARBA00023211"/>
    </source>
</evidence>
<keyword evidence="27" id="KW-1185">Reference proteome</keyword>
<evidence type="ECO:0000256" key="12">
    <source>
        <dbReference type="ARBA" id="ARBA00022842"/>
    </source>
</evidence>
<feature type="compositionally biased region" description="Low complexity" evidence="19">
    <location>
        <begin position="87"/>
        <end position="100"/>
    </location>
</feature>
<dbReference type="GO" id="GO:0010267">
    <property type="term" value="P:ta-siRNA processing"/>
    <property type="evidence" value="ECO:0007669"/>
    <property type="project" value="UniProtKB-ARBA"/>
</dbReference>
<dbReference type="Gene3D" id="3.30.160.380">
    <property type="entry name" value="Dicer dimerisation domain"/>
    <property type="match status" value="1"/>
</dbReference>
<evidence type="ECO:0000256" key="8">
    <source>
        <dbReference type="ARBA" id="ARBA00022759"/>
    </source>
</evidence>
<dbReference type="PROSITE" id="PS51192">
    <property type="entry name" value="HELICASE_ATP_BIND_1"/>
    <property type="match status" value="1"/>
</dbReference>
<dbReference type="InterPro" id="IPR036085">
    <property type="entry name" value="PAZ_dom_sf"/>
</dbReference>
<feature type="domain" description="Dicer dsRNA-binding fold" evidence="25">
    <location>
        <begin position="902"/>
        <end position="996"/>
    </location>
</feature>
<feature type="compositionally biased region" description="Acidic residues" evidence="19">
    <location>
        <begin position="1515"/>
        <end position="1525"/>
    </location>
</feature>
<evidence type="ECO:0000256" key="11">
    <source>
        <dbReference type="ARBA" id="ARBA00022840"/>
    </source>
</evidence>
<dbReference type="Pfam" id="PF00271">
    <property type="entry name" value="Helicase_C"/>
    <property type="match status" value="1"/>
</dbReference>
<dbReference type="Pfam" id="PF00270">
    <property type="entry name" value="DEAD"/>
    <property type="match status" value="1"/>
</dbReference>
<dbReference type="InterPro" id="IPR036389">
    <property type="entry name" value="RNase_III_sf"/>
</dbReference>
<dbReference type="InterPro" id="IPR001650">
    <property type="entry name" value="Helicase_C-like"/>
</dbReference>
<dbReference type="GO" id="GO:0004519">
    <property type="term" value="F:endonuclease activity"/>
    <property type="evidence" value="ECO:0007669"/>
    <property type="project" value="UniProtKB-KW"/>
</dbReference>
<dbReference type="SMART" id="SM00487">
    <property type="entry name" value="DEXDc"/>
    <property type="match status" value="1"/>
</dbReference>
<dbReference type="FunFam" id="3.40.50.300:FF:000705">
    <property type="entry name" value="Endoribonuclease dicer-like protein"/>
    <property type="match status" value="1"/>
</dbReference>
<dbReference type="Pfam" id="PF02170">
    <property type="entry name" value="PAZ"/>
    <property type="match status" value="1"/>
</dbReference>
<dbReference type="FunFam" id="3.30.160.380:FF:000001">
    <property type="entry name" value="Endoribonuclease dicer-like 1"/>
    <property type="match status" value="1"/>
</dbReference>
<comment type="caution">
    <text evidence="26">The sequence shown here is derived from an EMBL/GenBank/DDBJ whole genome shotgun (WGS) entry which is preliminary data.</text>
</comment>
<dbReference type="Proteomes" id="UP001605036">
    <property type="component" value="Unassembled WGS sequence"/>
</dbReference>
<keyword evidence="7" id="KW-0547">Nucleotide-binding</keyword>
<feature type="domain" description="DRBM" evidence="20">
    <location>
        <begin position="1809"/>
        <end position="1872"/>
    </location>
</feature>
<dbReference type="InterPro" id="IPR003100">
    <property type="entry name" value="PAZ_dom"/>
</dbReference>
<keyword evidence="14" id="KW-0943">RNA-mediated gene silencing</keyword>
<evidence type="ECO:0000256" key="7">
    <source>
        <dbReference type="ARBA" id="ARBA00022741"/>
    </source>
</evidence>
<accession>A0ABD1XEB5</accession>
<dbReference type="InterPro" id="IPR011545">
    <property type="entry name" value="DEAD/DEAH_box_helicase_dom"/>
</dbReference>
<evidence type="ECO:0000256" key="3">
    <source>
        <dbReference type="ARBA" id="ARBA00004123"/>
    </source>
</evidence>
<dbReference type="SUPFAM" id="SSF52540">
    <property type="entry name" value="P-loop containing nucleoside triphosphate hydrolases"/>
    <property type="match status" value="1"/>
</dbReference>
<dbReference type="InterPro" id="IPR014001">
    <property type="entry name" value="Helicase_ATP-bd"/>
</dbReference>
<dbReference type="GO" id="GO:0004386">
    <property type="term" value="F:helicase activity"/>
    <property type="evidence" value="ECO:0007669"/>
    <property type="project" value="UniProtKB-KW"/>
</dbReference>
<dbReference type="FunFam" id="3.40.50.300:FF:000420">
    <property type="entry name" value="Endoribonuclease dicer-like 1"/>
    <property type="match status" value="1"/>
</dbReference>
<feature type="region of interest" description="Disordered" evidence="19">
    <location>
        <begin position="1879"/>
        <end position="1900"/>
    </location>
</feature>
<feature type="compositionally biased region" description="Acidic residues" evidence="19">
    <location>
        <begin position="997"/>
        <end position="1006"/>
    </location>
</feature>
<dbReference type="PROSITE" id="PS50137">
    <property type="entry name" value="DS_RBD"/>
    <property type="match status" value="2"/>
</dbReference>
<feature type="compositionally biased region" description="Basic and acidic residues" evidence="19">
    <location>
        <begin position="101"/>
        <end position="150"/>
    </location>
</feature>
<keyword evidence="15" id="KW-0464">Manganese</keyword>
<feature type="domain" description="RNase III" evidence="21">
    <location>
        <begin position="1635"/>
        <end position="1783"/>
    </location>
</feature>
<dbReference type="PROSITE" id="PS50821">
    <property type="entry name" value="PAZ"/>
    <property type="match status" value="1"/>
</dbReference>
<feature type="domain" description="DRBM" evidence="20">
    <location>
        <begin position="1902"/>
        <end position="1977"/>
    </location>
</feature>
<dbReference type="PROSITE" id="PS51327">
    <property type="entry name" value="DICER_DSRBF"/>
    <property type="match status" value="1"/>
</dbReference>
<evidence type="ECO:0000256" key="2">
    <source>
        <dbReference type="ARBA" id="ARBA00001946"/>
    </source>
</evidence>
<evidence type="ECO:0000256" key="10">
    <source>
        <dbReference type="ARBA" id="ARBA00022806"/>
    </source>
</evidence>
<evidence type="ECO:0000313" key="27">
    <source>
        <dbReference type="Proteomes" id="UP001605036"/>
    </source>
</evidence>
<keyword evidence="5" id="KW-0479">Metal-binding</keyword>
<evidence type="ECO:0000256" key="19">
    <source>
        <dbReference type="SAM" id="MobiDB-lite"/>
    </source>
</evidence>
<comment type="cofactor">
    <cofactor evidence="2">
        <name>Mg(2+)</name>
        <dbReference type="ChEBI" id="CHEBI:18420"/>
    </cofactor>
</comment>
<evidence type="ECO:0000259" key="24">
    <source>
        <dbReference type="PROSITE" id="PS51194"/>
    </source>
</evidence>
<dbReference type="GO" id="GO:0016787">
    <property type="term" value="F:hydrolase activity"/>
    <property type="evidence" value="ECO:0007669"/>
    <property type="project" value="UniProtKB-KW"/>
</dbReference>
<evidence type="ECO:0000259" key="21">
    <source>
        <dbReference type="PROSITE" id="PS50142"/>
    </source>
</evidence>
<evidence type="ECO:0000259" key="23">
    <source>
        <dbReference type="PROSITE" id="PS51192"/>
    </source>
</evidence>
<dbReference type="FunFam" id="3.30.160.20:FF:000032">
    <property type="entry name" value="endoribonuclease Dicer homolog 1"/>
    <property type="match status" value="1"/>
</dbReference>
<keyword evidence="12" id="KW-0460">Magnesium</keyword>
<evidence type="ECO:0000256" key="18">
    <source>
        <dbReference type="PROSITE-ProRule" id="PRU00657"/>
    </source>
</evidence>
<dbReference type="InterPro" id="IPR014720">
    <property type="entry name" value="dsRBD_dom"/>
</dbReference>
<evidence type="ECO:0000259" key="20">
    <source>
        <dbReference type="PROSITE" id="PS50137"/>
    </source>
</evidence>
<organism evidence="26 27">
    <name type="scientific">Riccia fluitans</name>
    <dbReference type="NCBI Taxonomy" id="41844"/>
    <lineage>
        <taxon>Eukaryota</taxon>
        <taxon>Viridiplantae</taxon>
        <taxon>Streptophyta</taxon>
        <taxon>Embryophyta</taxon>
        <taxon>Marchantiophyta</taxon>
        <taxon>Marchantiopsida</taxon>
        <taxon>Marchantiidae</taxon>
        <taxon>Marchantiales</taxon>
        <taxon>Ricciaceae</taxon>
        <taxon>Riccia</taxon>
    </lineage>
</organism>
<feature type="compositionally biased region" description="Polar residues" evidence="19">
    <location>
        <begin position="155"/>
        <end position="164"/>
    </location>
</feature>
<dbReference type="EMBL" id="JBHFFA010000036">
    <property type="protein sequence ID" value="KAL2603185.1"/>
    <property type="molecule type" value="Genomic_DNA"/>
</dbReference>
<dbReference type="CDD" id="cd18034">
    <property type="entry name" value="DEXHc_dicer"/>
    <property type="match status" value="1"/>
</dbReference>
<evidence type="ECO:0000256" key="1">
    <source>
        <dbReference type="ARBA" id="ARBA00001936"/>
    </source>
</evidence>
<name>A0ABD1XEB5_9MARC</name>
<dbReference type="SMART" id="SM00490">
    <property type="entry name" value="HELICc"/>
    <property type="match status" value="1"/>
</dbReference>
<feature type="region of interest" description="Disordered" evidence="19">
    <location>
        <begin position="276"/>
        <end position="307"/>
    </location>
</feature>
<feature type="region of interest" description="Disordered" evidence="19">
    <location>
        <begin position="1515"/>
        <end position="1546"/>
    </location>
</feature>
<dbReference type="Gene3D" id="2.170.260.10">
    <property type="entry name" value="paz domain"/>
    <property type="match status" value="1"/>
</dbReference>
<keyword evidence="8" id="KW-0255">Endonuclease</keyword>
<dbReference type="Gene3D" id="3.40.50.300">
    <property type="entry name" value="P-loop containing nucleotide triphosphate hydrolases"/>
    <property type="match status" value="2"/>
</dbReference>
<keyword evidence="11" id="KW-0067">ATP-binding</keyword>
<gene>
    <name evidence="26" type="ORF">R1flu_017163</name>
</gene>
<keyword evidence="13 18" id="KW-0694">RNA-binding</keyword>
<comment type="cofactor">
    <cofactor evidence="1">
        <name>Mn(2+)</name>
        <dbReference type="ChEBI" id="CHEBI:29035"/>
    </cofactor>
</comment>
<evidence type="ECO:0000256" key="9">
    <source>
        <dbReference type="ARBA" id="ARBA00022801"/>
    </source>
</evidence>
<dbReference type="CDD" id="cd00593">
    <property type="entry name" value="RIBOc"/>
    <property type="match status" value="2"/>
</dbReference>
<feature type="domain" description="Helicase C-terminal" evidence="24">
    <location>
        <begin position="714"/>
        <end position="874"/>
    </location>
</feature>
<dbReference type="FunFam" id="1.10.1520.10:FF:000004">
    <property type="entry name" value="Endoribonuclease dicer-like 1"/>
    <property type="match status" value="1"/>
</dbReference>
<dbReference type="FunFam" id="1.10.1520.10:FF:000007">
    <property type="entry name" value="Endoribonuclease dicer-like protein"/>
    <property type="match status" value="1"/>
</dbReference>
<dbReference type="Pfam" id="PF00636">
    <property type="entry name" value="Ribonuclease_3"/>
    <property type="match status" value="2"/>
</dbReference>
<evidence type="ECO:0000313" key="26">
    <source>
        <dbReference type="EMBL" id="KAL2603185.1"/>
    </source>
</evidence>
<protein>
    <recommendedName>
        <fullName evidence="28">Dicer-like protein 1</fullName>
    </recommendedName>
</protein>
<feature type="domain" description="Helicase ATP-binding" evidence="23">
    <location>
        <begin position="315"/>
        <end position="492"/>
    </location>
</feature>
<dbReference type="InterPro" id="IPR000999">
    <property type="entry name" value="RNase_III_dom"/>
</dbReference>
<dbReference type="PANTHER" id="PTHR14950">
    <property type="entry name" value="DICER-RELATED"/>
    <property type="match status" value="1"/>
</dbReference>
<dbReference type="InterPro" id="IPR027417">
    <property type="entry name" value="P-loop_NTPase"/>
</dbReference>
<dbReference type="SMART" id="SM00535">
    <property type="entry name" value="RIBOc"/>
    <property type="match status" value="2"/>
</dbReference>
<sequence>MEGCGGNGVIWPREGPSNGFIGGLGVCNRSTPYNTGIDLHLHPAGNPRFPVKGVDWESCRRSALAKAEDLRLEREWNNRDRIRAASNNNNRARLSSAAGNYDRDDRRKRLKEDGDNNNNDERGRADRGPESVEPFRERGLFESAEHRNNMRVESMNRNGDWNSNSDRKSDLMERGRDDRMIILPPRDRMWLESRERMRDDRPVEMFRGRPRDDLRGRDDRRHESVVRVWNNNNHGGRVDRRERDRDRRIVPYERDACGRIVYRSRLREAERERERARLRERAEQNNKDNQSNGKEAPPQKERAGEERARKYQLEVLEQAKVKNTIAFLETGAGKTLIAVLLMQSKYEMMRKERKKMLAVFLVPKVPLVYQQAEVIRDRTGYEVGHYCGEMGQDFWDARRWQREFETKDVLVMTAQILLNILRHSIVRMEAIHLLILDECHHAVKKHPYSLVMSEFYHITPKHSRPAVFGMTASPVNLKGVSSQEDCAIKIRNLESKLDSIVCTIKDRKELEMHVPTPSESLVEYDKAATLWSLREQIKQMEAKVEEAANASSKRSKWRFMGARDAGSKEELRLVYGVSERTESDGAASLGQKLRAIIYALDELGQWCAYKVAMSFLTSLRNDERANHQLDVKFQESYLKKVVVLLRCRLSEGAVGSKDGAEDEPIQEADKELLPEEVEEGELPDTQVVSGGEHVDEVLGAAVADGKVTPKVQSLIKILLGYQHTDDFRAIIFVERVVAALILPKVFAELPSLKFVKCASLIGHNNNQDMRTRQMQETIAKFRDGRVTLLVATSVAEEGLDIRQCNVVIRFDLAKTVLAYIQSRGRARKPGSDYVLMLERGNTTHEAFLRNARNSEETLRKEAIERTELSVYKEAALLASLESVDSEVYQVPSTGAMVSLNSAVGLIHFYCSQLPTDRYSILRPEFIMKQHDKDGVAKYTCKLQLPCNAPIETVEGPLCSSIRGAQQAVCLEACKKLHEMGAFTDMLLPDKGTGEEAEKLEDGEEGEPLPGTARHREYYPEGIAEVLQGDWIKEDLGNEDKMLSLFMYKVACENKGFSKDTLLMETSEFAIFFGRELDPEVLTMSMDLFVARTMTTKASLVFSGPIEMTGLQLTKLKSFHVRLMSIVLDVDVEPTTTPWDPIKSYLFVPIQFVQPEEPSTLVHWALIDEILETEAWKNPLQRARPDVFLGTDERALGGDRREYGFGKLRYGQAYCAKAHPTYGIRGAVASFDTVKASGLVPSRETVEKLEEQGPVEGKLLTADCLMDIEDLIGRVVTAAHSGKRFYVESVRYEMNCESSFPRKDGYLGPLEYTSYADYYKQKYGVELVCKKQPLIRGRGVSHCKNLLSPRFESSDGGTGSTEEPLDKTYYVMLPPELCLVHPLPGPLVRGAQRLPSVMRRVESMLLAVQLKHLINYPIPSSKVLEALTAASCQETFCYERAELLGDAYLKWVVSRRLFLTYPSKHEGQLTRMRQQTVSNSVLYQYALDRGLQSYIQADRFAPSRWAAPGVPPVFDEETKDGDELESADAKVEGSVTEAKTDSTESGESLVEEIIDDDYMEDGEIEGDSSAYRVLSSKTLADVVEALIGVYYVEGGQKAATHLMNWIGIPVEFDPADGQQATVGCVVPESVLRGIDFDALEAAIGHKFSERSLLVEAITHASRPSSGVPCYQRLEFVGDAVLDHLITRHLFFSYTDLPPGRLTDLRAAAVNNENFARVSVKHKFHIHLRHGSSALETQIHDFVKDIQTELDKPGVNSFGLGDFKAPKVLGDILESIAGATFLDTGLNTDQVWKVFEPLLQPMVTPETLPMHPVRELQERCQQLAEGLEYKSSRQGNLAFVEVYVDGIQIGSAQNPQKKMAQKLAARNALVILKERESSREAAAKAAPLENGEAGGKSNGKSTTFTRQTLNDICLKRQWPMPQYKCVTEGGPAHAKRFTYSVRVHTTEKGWTDECVGEPMPSVKKAKDSAAVLLLQHLKRW</sequence>
<feature type="region of interest" description="Disordered" evidence="19">
    <location>
        <begin position="994"/>
        <end position="1013"/>
    </location>
</feature>
<dbReference type="GO" id="GO:0005634">
    <property type="term" value="C:nucleus"/>
    <property type="evidence" value="ECO:0007669"/>
    <property type="project" value="UniProtKB-SubCell"/>
</dbReference>
<evidence type="ECO:0000256" key="5">
    <source>
        <dbReference type="ARBA" id="ARBA00022723"/>
    </source>
</evidence>
<evidence type="ECO:0000256" key="17">
    <source>
        <dbReference type="ARBA" id="ARBA00035116"/>
    </source>
</evidence>
<dbReference type="SMART" id="SM00949">
    <property type="entry name" value="PAZ"/>
    <property type="match status" value="1"/>
</dbReference>
<dbReference type="GO" id="GO:0005524">
    <property type="term" value="F:ATP binding"/>
    <property type="evidence" value="ECO:0007669"/>
    <property type="project" value="UniProtKB-KW"/>
</dbReference>
<feature type="compositionally biased region" description="Basic and acidic residues" evidence="19">
    <location>
        <begin position="297"/>
        <end position="307"/>
    </location>
</feature>
<dbReference type="SMART" id="SM00358">
    <property type="entry name" value="DSRM"/>
    <property type="match status" value="2"/>
</dbReference>
<dbReference type="GO" id="GO:0003723">
    <property type="term" value="F:RNA binding"/>
    <property type="evidence" value="ECO:0007669"/>
    <property type="project" value="UniProtKB-UniRule"/>
</dbReference>
<feature type="domain" description="PAZ" evidence="22">
    <location>
        <begin position="1240"/>
        <end position="1381"/>
    </location>
</feature>
<keyword evidence="9" id="KW-0378">Hydrolase</keyword>
<evidence type="ECO:0000256" key="6">
    <source>
        <dbReference type="ARBA" id="ARBA00022737"/>
    </source>
</evidence>
<dbReference type="PROSITE" id="PS51194">
    <property type="entry name" value="HELICASE_CTER"/>
    <property type="match status" value="1"/>
</dbReference>
<dbReference type="CDD" id="cd19869">
    <property type="entry name" value="DSRM_DCL_plant"/>
    <property type="match status" value="1"/>
</dbReference>
<evidence type="ECO:0000259" key="25">
    <source>
        <dbReference type="PROSITE" id="PS51327"/>
    </source>
</evidence>
<feature type="compositionally biased region" description="Basic and acidic residues" evidence="19">
    <location>
        <begin position="276"/>
        <end position="286"/>
    </location>
</feature>
<dbReference type="GO" id="GO:0046872">
    <property type="term" value="F:metal ion binding"/>
    <property type="evidence" value="ECO:0007669"/>
    <property type="project" value="UniProtKB-KW"/>
</dbReference>
<dbReference type="InterPro" id="IPR005034">
    <property type="entry name" value="Dicer_dimerisation"/>
</dbReference>
<evidence type="ECO:0000256" key="16">
    <source>
        <dbReference type="ARBA" id="ARBA00023242"/>
    </source>
</evidence>
<evidence type="ECO:0000256" key="13">
    <source>
        <dbReference type="ARBA" id="ARBA00022884"/>
    </source>
</evidence>
<dbReference type="PROSITE" id="PS50142">
    <property type="entry name" value="RNASE_3_2"/>
    <property type="match status" value="2"/>
</dbReference>
<feature type="domain" description="RNase III" evidence="21">
    <location>
        <begin position="1424"/>
        <end position="1594"/>
    </location>
</feature>
<evidence type="ECO:0000256" key="4">
    <source>
        <dbReference type="ARBA" id="ARBA00022722"/>
    </source>
</evidence>
<proteinExistence type="inferred from homology"/>
<feature type="region of interest" description="Disordered" evidence="19">
    <location>
        <begin position="87"/>
        <end position="173"/>
    </location>
</feature>
<keyword evidence="4" id="KW-0540">Nuclease</keyword>
<dbReference type="Gene3D" id="1.10.1520.10">
    <property type="entry name" value="Ribonuclease III domain"/>
    <property type="match status" value="2"/>
</dbReference>
<keyword evidence="6" id="KW-0677">Repeat</keyword>
<keyword evidence="10" id="KW-0347">Helicase</keyword>
<reference evidence="26 27" key="1">
    <citation type="submission" date="2024-09" db="EMBL/GenBank/DDBJ databases">
        <title>Chromosome-scale assembly of Riccia fluitans.</title>
        <authorList>
            <person name="Paukszto L."/>
            <person name="Sawicki J."/>
            <person name="Karawczyk K."/>
            <person name="Piernik-Szablinska J."/>
            <person name="Szczecinska M."/>
            <person name="Mazdziarz M."/>
        </authorList>
    </citation>
    <scope>NUCLEOTIDE SEQUENCE [LARGE SCALE GENOMIC DNA]</scope>
    <source>
        <strain evidence="26">Rf_01</strain>
        <tissue evidence="26">Aerial parts of the thallus</tissue>
    </source>
</reference>
<dbReference type="CDD" id="cd18802">
    <property type="entry name" value="SF2_C_dicer"/>
    <property type="match status" value="1"/>
</dbReference>
<dbReference type="Gene3D" id="3.30.160.20">
    <property type="match status" value="2"/>
</dbReference>
<evidence type="ECO:0000259" key="22">
    <source>
        <dbReference type="PROSITE" id="PS50821"/>
    </source>
</evidence>
<comment type="similarity">
    <text evidence="17 18">Belongs to the helicase family. Dicer subfamily.</text>
</comment>
<dbReference type="PROSITE" id="PS00517">
    <property type="entry name" value="RNASE_3_1"/>
    <property type="match status" value="1"/>
</dbReference>